<dbReference type="OrthoDB" id="438405at2759"/>
<proteinExistence type="predicted"/>
<dbReference type="Proteomes" id="UP000649617">
    <property type="component" value="Unassembled WGS sequence"/>
</dbReference>
<evidence type="ECO:0000313" key="1">
    <source>
        <dbReference type="EMBL" id="CAE7551579.1"/>
    </source>
</evidence>
<evidence type="ECO:0000313" key="2">
    <source>
        <dbReference type="Proteomes" id="UP000649617"/>
    </source>
</evidence>
<accession>A0A812U0H0</accession>
<organism evidence="1 2">
    <name type="scientific">Symbiodinium pilosum</name>
    <name type="common">Dinoflagellate</name>
    <dbReference type="NCBI Taxonomy" id="2952"/>
    <lineage>
        <taxon>Eukaryota</taxon>
        <taxon>Sar</taxon>
        <taxon>Alveolata</taxon>
        <taxon>Dinophyceae</taxon>
        <taxon>Suessiales</taxon>
        <taxon>Symbiodiniaceae</taxon>
        <taxon>Symbiodinium</taxon>
    </lineage>
</organism>
<sequence length="155" mass="17682">FSETWTLDDLAVLGLPLQHPSHRDITCYEALAQLGLMLCLRSVVPSARWVVRLRTLSGAEAGIHKLYSSHYPLSAFLQRLCVLACVTGIELDVSHVPGGKNDDADWLSRWDDPTVPLPQQFQEDYRVDCSLDRIWFFRSDVRLFPSNAFLKWKPP</sequence>
<gene>
    <name evidence="1" type="ORF">SPIL2461_LOCUS14654</name>
</gene>
<feature type="non-terminal residue" evidence="1">
    <location>
        <position position="1"/>
    </location>
</feature>
<protein>
    <submittedName>
        <fullName evidence="1">Uncharacterized protein</fullName>
    </submittedName>
</protein>
<reference evidence="1" key="1">
    <citation type="submission" date="2021-02" db="EMBL/GenBank/DDBJ databases">
        <authorList>
            <person name="Dougan E. K."/>
            <person name="Rhodes N."/>
            <person name="Thang M."/>
            <person name="Chan C."/>
        </authorList>
    </citation>
    <scope>NUCLEOTIDE SEQUENCE</scope>
</reference>
<keyword evidence="2" id="KW-1185">Reference proteome</keyword>
<dbReference type="AlphaFoldDB" id="A0A812U0H0"/>
<name>A0A812U0H0_SYMPI</name>
<comment type="caution">
    <text evidence="1">The sequence shown here is derived from an EMBL/GenBank/DDBJ whole genome shotgun (WGS) entry which is preliminary data.</text>
</comment>
<dbReference type="EMBL" id="CAJNIZ010034303">
    <property type="protein sequence ID" value="CAE7551579.1"/>
    <property type="molecule type" value="Genomic_DNA"/>
</dbReference>